<dbReference type="PANTHER" id="PTHR33116:SF78">
    <property type="entry name" value="OS12G0587133 PROTEIN"/>
    <property type="match status" value="1"/>
</dbReference>
<name>A0A6A4Q3Q0_LUPAL</name>
<sequence length="81" mass="9014">MKNILKCFELISGLKVNFIKSSLIGIRVTDVFLADSTSFLSCKIASMLFLYLGILVGANLSSYSTWYTIIEKVAKRLALCK</sequence>
<gene>
    <name evidence="2" type="ORF">Lalb_Chr08g0236301</name>
</gene>
<keyword evidence="1" id="KW-1133">Transmembrane helix</keyword>
<evidence type="ECO:0000313" key="3">
    <source>
        <dbReference type="Proteomes" id="UP000447434"/>
    </source>
</evidence>
<evidence type="ECO:0008006" key="4">
    <source>
        <dbReference type="Google" id="ProtNLM"/>
    </source>
</evidence>
<organism evidence="2 3">
    <name type="scientific">Lupinus albus</name>
    <name type="common">White lupine</name>
    <name type="synonym">Lupinus termis</name>
    <dbReference type="NCBI Taxonomy" id="3870"/>
    <lineage>
        <taxon>Eukaryota</taxon>
        <taxon>Viridiplantae</taxon>
        <taxon>Streptophyta</taxon>
        <taxon>Embryophyta</taxon>
        <taxon>Tracheophyta</taxon>
        <taxon>Spermatophyta</taxon>
        <taxon>Magnoliopsida</taxon>
        <taxon>eudicotyledons</taxon>
        <taxon>Gunneridae</taxon>
        <taxon>Pentapetalae</taxon>
        <taxon>rosids</taxon>
        <taxon>fabids</taxon>
        <taxon>Fabales</taxon>
        <taxon>Fabaceae</taxon>
        <taxon>Papilionoideae</taxon>
        <taxon>50 kb inversion clade</taxon>
        <taxon>genistoids sensu lato</taxon>
        <taxon>core genistoids</taxon>
        <taxon>Genisteae</taxon>
        <taxon>Lupinus</taxon>
    </lineage>
</organism>
<feature type="transmembrane region" description="Helical" evidence="1">
    <location>
        <begin position="48"/>
        <end position="69"/>
    </location>
</feature>
<comment type="caution">
    <text evidence="2">The sequence shown here is derived from an EMBL/GenBank/DDBJ whole genome shotgun (WGS) entry which is preliminary data.</text>
</comment>
<reference evidence="3" key="1">
    <citation type="journal article" date="2020" name="Nat. Commun.">
        <title>Genome sequence of the cluster root forming white lupin.</title>
        <authorList>
            <person name="Hufnagel B."/>
            <person name="Marques A."/>
            <person name="Soriano A."/>
            <person name="Marques L."/>
            <person name="Divol F."/>
            <person name="Doumas P."/>
            <person name="Sallet E."/>
            <person name="Mancinotti D."/>
            <person name="Carrere S."/>
            <person name="Marande W."/>
            <person name="Arribat S."/>
            <person name="Keller J."/>
            <person name="Huneau C."/>
            <person name="Blein T."/>
            <person name="Aime D."/>
            <person name="Laguerre M."/>
            <person name="Taylor J."/>
            <person name="Schubert V."/>
            <person name="Nelson M."/>
            <person name="Geu-Flores F."/>
            <person name="Crespi M."/>
            <person name="Gallardo-Guerrero K."/>
            <person name="Delaux P.-M."/>
            <person name="Salse J."/>
            <person name="Berges H."/>
            <person name="Guyot R."/>
            <person name="Gouzy J."/>
            <person name="Peret B."/>
        </authorList>
    </citation>
    <scope>NUCLEOTIDE SEQUENCE [LARGE SCALE GENOMIC DNA]</scope>
    <source>
        <strain evidence="3">cv. Amiga</strain>
    </source>
</reference>
<dbReference type="AlphaFoldDB" id="A0A6A4Q3Q0"/>
<accession>A0A6A4Q3Q0</accession>
<protein>
    <recommendedName>
        <fullName evidence="4">RNA-directed DNA polymerase</fullName>
    </recommendedName>
</protein>
<evidence type="ECO:0000256" key="1">
    <source>
        <dbReference type="SAM" id="Phobius"/>
    </source>
</evidence>
<dbReference type="Proteomes" id="UP000447434">
    <property type="component" value="Chromosome 8"/>
</dbReference>
<dbReference type="PANTHER" id="PTHR33116">
    <property type="entry name" value="REVERSE TRANSCRIPTASE ZINC-BINDING DOMAIN-CONTAINING PROTEIN-RELATED-RELATED"/>
    <property type="match status" value="1"/>
</dbReference>
<keyword evidence="3" id="KW-1185">Reference proteome</keyword>
<proteinExistence type="predicted"/>
<evidence type="ECO:0000313" key="2">
    <source>
        <dbReference type="EMBL" id="KAE9608491.1"/>
    </source>
</evidence>
<keyword evidence="1" id="KW-0472">Membrane</keyword>
<keyword evidence="1" id="KW-0812">Transmembrane</keyword>
<dbReference type="OrthoDB" id="1435254at2759"/>
<dbReference type="EMBL" id="WOCE01000008">
    <property type="protein sequence ID" value="KAE9608491.1"/>
    <property type="molecule type" value="Genomic_DNA"/>
</dbReference>